<evidence type="ECO:0000256" key="4">
    <source>
        <dbReference type="ARBA" id="ARBA00022490"/>
    </source>
</evidence>
<keyword evidence="11" id="KW-0175">Coiled coil</keyword>
<dbReference type="GO" id="GO:0005829">
    <property type="term" value="C:cytosol"/>
    <property type="evidence" value="ECO:0007669"/>
    <property type="project" value="UniProtKB-SubCell"/>
</dbReference>
<dbReference type="InterPro" id="IPR029033">
    <property type="entry name" value="His_PPase_superfam"/>
</dbReference>
<dbReference type="Gene3D" id="3.40.50.1240">
    <property type="entry name" value="Phosphoglycerate mutase-like"/>
    <property type="match status" value="1"/>
</dbReference>
<dbReference type="Pfam" id="PF00328">
    <property type="entry name" value="His_Phos_2"/>
    <property type="match status" value="1"/>
</dbReference>
<evidence type="ECO:0000256" key="3">
    <source>
        <dbReference type="ARBA" id="ARBA00012893"/>
    </source>
</evidence>
<evidence type="ECO:0000256" key="11">
    <source>
        <dbReference type="SAM" id="Coils"/>
    </source>
</evidence>
<dbReference type="Gene3D" id="3.40.50.11950">
    <property type="match status" value="1"/>
</dbReference>
<comment type="similarity">
    <text evidence="2">Belongs to the histidine acid phosphatase family. VIP1 subfamily.</text>
</comment>
<dbReference type="GO" id="GO:0000828">
    <property type="term" value="F:inositol hexakisphosphate kinase activity"/>
    <property type="evidence" value="ECO:0007669"/>
    <property type="project" value="TreeGrafter"/>
</dbReference>
<dbReference type="PROSITE" id="PS00616">
    <property type="entry name" value="HIS_ACID_PHOSPHAT_1"/>
    <property type="match status" value="1"/>
</dbReference>
<dbReference type="GO" id="GO:0033857">
    <property type="term" value="F:5-diphosphoinositol pentakisphosphate 1-kinase activity"/>
    <property type="evidence" value="ECO:0007669"/>
    <property type="project" value="TreeGrafter"/>
</dbReference>
<feature type="non-terminal residue" evidence="12">
    <location>
        <position position="1"/>
    </location>
</feature>
<proteinExistence type="inferred from homology"/>
<dbReference type="SUPFAM" id="SSF53254">
    <property type="entry name" value="Phosphoglycerate mutase-like"/>
    <property type="match status" value="1"/>
</dbReference>
<keyword evidence="5" id="KW-0808">Transferase</keyword>
<comment type="catalytic activity">
    <reaction evidence="10">
        <text>1D-myo-inositol hexakisphosphate + ATP = 1-diphospho-1D-myo-inositol 2,3,4,5,6-pentakisphosphate + ADP</text>
        <dbReference type="Rhea" id="RHEA:37459"/>
        <dbReference type="ChEBI" id="CHEBI:30616"/>
        <dbReference type="ChEBI" id="CHEBI:58130"/>
        <dbReference type="ChEBI" id="CHEBI:74946"/>
        <dbReference type="ChEBI" id="CHEBI:456216"/>
        <dbReference type="EC" id="2.7.4.24"/>
    </reaction>
    <physiologicalReaction direction="left-to-right" evidence="10">
        <dbReference type="Rhea" id="RHEA:37460"/>
    </physiologicalReaction>
</comment>
<dbReference type="InterPro" id="IPR000560">
    <property type="entry name" value="His_Pase_clade-2"/>
</dbReference>
<dbReference type="FunFam" id="3.40.50.11950:FF:000003">
    <property type="entry name" value="Inositol hexakisphosphate and diphosphoinositol-pentakisphosphate kinase"/>
    <property type="match status" value="1"/>
</dbReference>
<evidence type="ECO:0000313" key="12">
    <source>
        <dbReference type="EMBL" id="CAL4107646.1"/>
    </source>
</evidence>
<evidence type="ECO:0000256" key="1">
    <source>
        <dbReference type="ARBA" id="ARBA00004514"/>
    </source>
</evidence>
<comment type="subcellular location">
    <subcellularLocation>
        <location evidence="1">Cytoplasm</location>
        <location evidence="1">Cytosol</location>
    </subcellularLocation>
</comment>
<gene>
    <name evidence="12" type="ORF">MNOR_LOCUS18622</name>
</gene>
<evidence type="ECO:0000256" key="6">
    <source>
        <dbReference type="ARBA" id="ARBA00022741"/>
    </source>
</evidence>
<accession>A0AAV2QYS6</accession>
<organism evidence="12 13">
    <name type="scientific">Meganyctiphanes norvegica</name>
    <name type="common">Northern krill</name>
    <name type="synonym">Thysanopoda norvegica</name>
    <dbReference type="NCBI Taxonomy" id="48144"/>
    <lineage>
        <taxon>Eukaryota</taxon>
        <taxon>Metazoa</taxon>
        <taxon>Ecdysozoa</taxon>
        <taxon>Arthropoda</taxon>
        <taxon>Crustacea</taxon>
        <taxon>Multicrustacea</taxon>
        <taxon>Malacostraca</taxon>
        <taxon>Eumalacostraca</taxon>
        <taxon>Eucarida</taxon>
        <taxon>Euphausiacea</taxon>
        <taxon>Euphausiidae</taxon>
        <taxon>Meganyctiphanes</taxon>
    </lineage>
</organism>
<dbReference type="PANTHER" id="PTHR12750:SF9">
    <property type="entry name" value="INOSITOL HEXAKISPHOSPHATE AND DIPHOSPHOINOSITOL-PENTAKISPHOSPHATE KINASE"/>
    <property type="match status" value="1"/>
</dbReference>
<keyword evidence="7" id="KW-0418">Kinase</keyword>
<dbReference type="EMBL" id="CAXKWB010013418">
    <property type="protein sequence ID" value="CAL4107646.1"/>
    <property type="molecule type" value="Genomic_DNA"/>
</dbReference>
<evidence type="ECO:0000256" key="9">
    <source>
        <dbReference type="ARBA" id="ARBA00033696"/>
    </source>
</evidence>
<dbReference type="GO" id="GO:0032958">
    <property type="term" value="P:inositol phosphate biosynthetic process"/>
    <property type="evidence" value="ECO:0007669"/>
    <property type="project" value="TreeGrafter"/>
</dbReference>
<comment type="catalytic activity">
    <reaction evidence="9">
        <text>5-diphospho-1D-myo-inositol 1,2,3,4,6-pentakisphosphate + ATP + H(+) = 1,5-bis(diphospho)-1D-myo-inositol 2,3,4,6-tetrakisphosphate + ADP</text>
        <dbReference type="Rhea" id="RHEA:10276"/>
        <dbReference type="ChEBI" id="CHEBI:15378"/>
        <dbReference type="ChEBI" id="CHEBI:30616"/>
        <dbReference type="ChEBI" id="CHEBI:58628"/>
        <dbReference type="ChEBI" id="CHEBI:77983"/>
        <dbReference type="ChEBI" id="CHEBI:456216"/>
        <dbReference type="EC" id="2.7.4.24"/>
    </reaction>
    <physiologicalReaction direction="left-to-right" evidence="9">
        <dbReference type="Rhea" id="RHEA:10277"/>
    </physiologicalReaction>
</comment>
<dbReference type="AlphaFoldDB" id="A0AAV2QYS6"/>
<evidence type="ECO:0000313" key="13">
    <source>
        <dbReference type="Proteomes" id="UP001497623"/>
    </source>
</evidence>
<evidence type="ECO:0000256" key="5">
    <source>
        <dbReference type="ARBA" id="ARBA00022679"/>
    </source>
</evidence>
<name>A0AAV2QYS6_MEGNR</name>
<evidence type="ECO:0000256" key="7">
    <source>
        <dbReference type="ARBA" id="ARBA00022777"/>
    </source>
</evidence>
<dbReference type="PANTHER" id="PTHR12750">
    <property type="entry name" value="DIPHOSPHOINOSITOL PENTAKISPHOSPHATE KINASE"/>
    <property type="match status" value="1"/>
</dbReference>
<dbReference type="GO" id="GO:0006020">
    <property type="term" value="P:inositol metabolic process"/>
    <property type="evidence" value="ECO:0007669"/>
    <property type="project" value="TreeGrafter"/>
</dbReference>
<dbReference type="CDD" id="cd07061">
    <property type="entry name" value="HP_HAP_like"/>
    <property type="match status" value="1"/>
</dbReference>
<evidence type="ECO:0000256" key="2">
    <source>
        <dbReference type="ARBA" id="ARBA00005609"/>
    </source>
</evidence>
<keyword evidence="6" id="KW-0547">Nucleotide-binding</keyword>
<reference evidence="12 13" key="1">
    <citation type="submission" date="2024-05" db="EMBL/GenBank/DDBJ databases">
        <authorList>
            <person name="Wallberg A."/>
        </authorList>
    </citation>
    <scope>NUCLEOTIDE SEQUENCE [LARGE SCALE GENOMIC DNA]</scope>
</reference>
<protein>
    <recommendedName>
        <fullName evidence="3">diphosphoinositol-pentakisphosphate 1-kinase</fullName>
        <ecNumber evidence="3">2.7.4.24</ecNumber>
    </recommendedName>
</protein>
<dbReference type="InterPro" id="IPR037446">
    <property type="entry name" value="His_Pase_VIP1"/>
</dbReference>
<feature type="coiled-coil region" evidence="11">
    <location>
        <begin position="123"/>
        <end position="150"/>
    </location>
</feature>
<sequence>RANGKCYVCDVNGFSFVKNSSKYYDDCAKILGNMVLRELAPTFHIPWTIPFQLDDPPIVPTTFGKMMELRCVVAVVRHGDRTPKQKMKMEVRHPKFFELFAKYDGYKDGHVKLKKPKQLQEVLDIARALLSEIEQNRADLETEEKKVKLEQLKTVLEMYGHFSGINRKVQIKYQPRGWKRRASSNDDILFILGDSPRDPSLVLILKWGGELTPAGRVQAEELGRIFRCMYPGGQERTDWTEETVPGCEYAGTQGLGLLRLHSTYRHDLKIYASDEGRVQMTAAAFAKGSLP</sequence>
<evidence type="ECO:0000256" key="10">
    <source>
        <dbReference type="ARBA" id="ARBA00034629"/>
    </source>
</evidence>
<dbReference type="InterPro" id="IPR033379">
    <property type="entry name" value="Acid_Pase_AS"/>
</dbReference>
<evidence type="ECO:0000256" key="8">
    <source>
        <dbReference type="ARBA" id="ARBA00022840"/>
    </source>
</evidence>
<dbReference type="Proteomes" id="UP001497623">
    <property type="component" value="Unassembled WGS sequence"/>
</dbReference>
<comment type="caution">
    <text evidence="12">The sequence shown here is derived from an EMBL/GenBank/DDBJ whole genome shotgun (WGS) entry which is preliminary data.</text>
</comment>
<keyword evidence="4" id="KW-0963">Cytoplasm</keyword>
<keyword evidence="13" id="KW-1185">Reference proteome</keyword>
<dbReference type="EC" id="2.7.4.24" evidence="3"/>
<dbReference type="GO" id="GO:0016791">
    <property type="term" value="F:phosphatase activity"/>
    <property type="evidence" value="ECO:0007669"/>
    <property type="project" value="UniProtKB-ARBA"/>
</dbReference>
<dbReference type="GO" id="GO:0005524">
    <property type="term" value="F:ATP binding"/>
    <property type="evidence" value="ECO:0007669"/>
    <property type="project" value="UniProtKB-KW"/>
</dbReference>
<keyword evidence="8" id="KW-0067">ATP-binding</keyword>